<dbReference type="PANTHER" id="PTHR43449">
    <property type="entry name" value="NUCLEOTIDYLTRANSFERASE"/>
    <property type="match status" value="1"/>
</dbReference>
<dbReference type="SUPFAM" id="SSF81301">
    <property type="entry name" value="Nucleotidyltransferase"/>
    <property type="match status" value="1"/>
</dbReference>
<sequence length="113" mass="12541">MGKVRDYARKLVDGGLAELVVLIGSLAKGTYTPFSDIDLVIVVRESAEKTVDRIPRYIDPSLPLDVEPLVFTVDEFIQTLRTKPLFRAEVAENGLFLAGDRSMLQKTAETSRS</sequence>
<dbReference type="GO" id="GO:0016779">
    <property type="term" value="F:nucleotidyltransferase activity"/>
    <property type="evidence" value="ECO:0007669"/>
    <property type="project" value="InterPro"/>
</dbReference>
<dbReference type="Gene3D" id="3.30.460.10">
    <property type="entry name" value="Beta Polymerase, domain 2"/>
    <property type="match status" value="1"/>
</dbReference>
<dbReference type="PANTHER" id="PTHR43449:SF3">
    <property type="entry name" value="POLYMERASE NUCLEOTIDYL TRANSFERASE DOMAIN-CONTAINING PROTEIN"/>
    <property type="match status" value="1"/>
</dbReference>
<dbReference type="Pfam" id="PF01909">
    <property type="entry name" value="NTP_transf_2"/>
    <property type="match status" value="1"/>
</dbReference>
<gene>
    <name evidence="2" type="ORF">ENM11_08650</name>
</gene>
<protein>
    <submittedName>
        <fullName evidence="2">Nucleotidyltransferase domain-containing protein</fullName>
    </submittedName>
</protein>
<dbReference type="EMBL" id="DRWN01000070">
    <property type="protein sequence ID" value="HHK69194.1"/>
    <property type="molecule type" value="Genomic_DNA"/>
</dbReference>
<organism evidence="2">
    <name type="scientific">Caldiarchaeum subterraneum</name>
    <dbReference type="NCBI Taxonomy" id="311458"/>
    <lineage>
        <taxon>Archaea</taxon>
        <taxon>Nitrososphaerota</taxon>
        <taxon>Candidatus Caldarchaeales</taxon>
        <taxon>Candidatus Caldarchaeaceae</taxon>
        <taxon>Candidatus Caldarchaeum</taxon>
    </lineage>
</organism>
<dbReference type="InterPro" id="IPR043519">
    <property type="entry name" value="NT_sf"/>
</dbReference>
<dbReference type="CDD" id="cd05403">
    <property type="entry name" value="NT_KNTase_like"/>
    <property type="match status" value="1"/>
</dbReference>
<proteinExistence type="predicted"/>
<name>A0A7C5QKM9_CALS0</name>
<keyword evidence="2" id="KW-0808">Transferase</keyword>
<dbReference type="InterPro" id="IPR002934">
    <property type="entry name" value="Polymerase_NTP_transf_dom"/>
</dbReference>
<comment type="caution">
    <text evidence="2">The sequence shown here is derived from an EMBL/GenBank/DDBJ whole genome shotgun (WGS) entry which is preliminary data.</text>
</comment>
<evidence type="ECO:0000259" key="1">
    <source>
        <dbReference type="Pfam" id="PF01909"/>
    </source>
</evidence>
<reference evidence="2" key="1">
    <citation type="journal article" date="2020" name="mSystems">
        <title>Genome- and Community-Level Interaction Insights into Carbon Utilization and Element Cycling Functions of Hydrothermarchaeota in Hydrothermal Sediment.</title>
        <authorList>
            <person name="Zhou Z."/>
            <person name="Liu Y."/>
            <person name="Xu W."/>
            <person name="Pan J."/>
            <person name="Luo Z.H."/>
            <person name="Li M."/>
        </authorList>
    </citation>
    <scope>NUCLEOTIDE SEQUENCE [LARGE SCALE GENOMIC DNA]</scope>
    <source>
        <strain evidence="2">SpSt-1056</strain>
    </source>
</reference>
<dbReference type="AlphaFoldDB" id="A0A7C5QKM9"/>
<evidence type="ECO:0000313" key="2">
    <source>
        <dbReference type="EMBL" id="HHK69194.1"/>
    </source>
</evidence>
<accession>A0A7C5QKM9</accession>
<feature type="domain" description="Polymerase nucleotidyl transferase" evidence="1">
    <location>
        <begin position="8"/>
        <end position="60"/>
    </location>
</feature>